<proteinExistence type="predicted"/>
<accession>A0ACC3NJ36</accession>
<dbReference type="Proteomes" id="UP001281147">
    <property type="component" value="Unassembled WGS sequence"/>
</dbReference>
<dbReference type="EMBL" id="JAUTXU010000034">
    <property type="protein sequence ID" value="KAK3717969.1"/>
    <property type="molecule type" value="Genomic_DNA"/>
</dbReference>
<gene>
    <name evidence="1" type="ORF">LTR37_005395</name>
</gene>
<comment type="caution">
    <text evidence="1">The sequence shown here is derived from an EMBL/GenBank/DDBJ whole genome shotgun (WGS) entry which is preliminary data.</text>
</comment>
<name>A0ACC3NJ36_9PEZI</name>
<evidence type="ECO:0000313" key="1">
    <source>
        <dbReference type="EMBL" id="KAK3717969.1"/>
    </source>
</evidence>
<protein>
    <submittedName>
        <fullName evidence="1">Uncharacterized protein</fullName>
    </submittedName>
</protein>
<keyword evidence="2" id="KW-1185">Reference proteome</keyword>
<reference evidence="1" key="1">
    <citation type="submission" date="2023-07" db="EMBL/GenBank/DDBJ databases">
        <title>Black Yeasts Isolated from many extreme environments.</title>
        <authorList>
            <person name="Coleine C."/>
            <person name="Stajich J.E."/>
            <person name="Selbmann L."/>
        </authorList>
    </citation>
    <scope>NUCLEOTIDE SEQUENCE</scope>
    <source>
        <strain evidence="1">CCFEE 5714</strain>
    </source>
</reference>
<evidence type="ECO:0000313" key="2">
    <source>
        <dbReference type="Proteomes" id="UP001281147"/>
    </source>
</evidence>
<organism evidence="1 2">
    <name type="scientific">Vermiconidia calcicola</name>
    <dbReference type="NCBI Taxonomy" id="1690605"/>
    <lineage>
        <taxon>Eukaryota</taxon>
        <taxon>Fungi</taxon>
        <taxon>Dikarya</taxon>
        <taxon>Ascomycota</taxon>
        <taxon>Pezizomycotina</taxon>
        <taxon>Dothideomycetes</taxon>
        <taxon>Dothideomycetidae</taxon>
        <taxon>Mycosphaerellales</taxon>
        <taxon>Extremaceae</taxon>
        <taxon>Vermiconidia</taxon>
    </lineage>
</organism>
<sequence>MNPADLTLNTSSTLTTKPIPAPLSLTQKTAVPRVDIEPIYTQLKGALGDQWADYKAAVNAFVLGTLNQSELTWVLSPLLSPAPSVLTSTNSSISPVSTLHLHNTLLAALFANTLRDPPPSDVAPWVVATDKPTTTSKTAGGASGANDKAEERLKKETMAIHPRDRRRIKTLKETARPLNDGLAEIQDYRAELAVKPPDVAPQSAGGLTRTSWDVEIRRRYAQPLAEETLEFPTQNDMQNRIEPICYEEGLVGGCAQGSLGTCGEIMEQATEVFLKELLSSLNAHSRANAEGCIQTGRFKRQLRKEEEESERGVLQRNAAGLLPVELEVQSKREALEMDDMRLALHLSDNYMKQDPFLGHRVMLNRYQQPAPEKPKVNGIFTAKKPTVNGVLRDDANAMVVHDPEFNWRGATKADADDLMSVLDDCLAVG</sequence>